<comment type="caution">
    <text evidence="1">The sequence shown here is derived from an EMBL/GenBank/DDBJ whole genome shotgun (WGS) entry which is preliminary data.</text>
</comment>
<proteinExistence type="predicted"/>
<protein>
    <submittedName>
        <fullName evidence="1">Uncharacterized protein</fullName>
    </submittedName>
</protein>
<organism evidence="1 2">
    <name type="scientific">Kitasatospora phosalacinea</name>
    <dbReference type="NCBI Taxonomy" id="2065"/>
    <lineage>
        <taxon>Bacteria</taxon>
        <taxon>Bacillati</taxon>
        <taxon>Actinomycetota</taxon>
        <taxon>Actinomycetes</taxon>
        <taxon>Kitasatosporales</taxon>
        <taxon>Streptomycetaceae</taxon>
        <taxon>Kitasatospora</taxon>
    </lineage>
</organism>
<accession>A0A9W6Q8C5</accession>
<sequence>MWTVAVRIAAARAAGGVKVVSPRRAATGSAVAARCVVLVDAAVMRFSFVRPGRDGPWSCRGWCYRLASL</sequence>
<dbReference type="EMBL" id="BSSA01000007">
    <property type="protein sequence ID" value="GLW70363.1"/>
    <property type="molecule type" value="Genomic_DNA"/>
</dbReference>
<evidence type="ECO:0000313" key="2">
    <source>
        <dbReference type="Proteomes" id="UP001165041"/>
    </source>
</evidence>
<name>A0A9W6Q8C5_9ACTN</name>
<dbReference type="Proteomes" id="UP001165041">
    <property type="component" value="Unassembled WGS sequence"/>
</dbReference>
<reference evidence="1" key="1">
    <citation type="submission" date="2023-02" db="EMBL/GenBank/DDBJ databases">
        <title>Kitasatospora phosalacinea NBRC 14627.</title>
        <authorList>
            <person name="Ichikawa N."/>
            <person name="Sato H."/>
            <person name="Tonouchi N."/>
        </authorList>
    </citation>
    <scope>NUCLEOTIDE SEQUENCE</scope>
    <source>
        <strain evidence="1">NBRC 14627</strain>
    </source>
</reference>
<dbReference type="AlphaFoldDB" id="A0A9W6Q8C5"/>
<evidence type="ECO:0000313" key="1">
    <source>
        <dbReference type="EMBL" id="GLW70363.1"/>
    </source>
</evidence>
<gene>
    <name evidence="1" type="ORF">Kpho02_26620</name>
</gene>